<feature type="domain" description="HTH gntR-type" evidence="4">
    <location>
        <begin position="18"/>
        <end position="86"/>
    </location>
</feature>
<dbReference type="SMART" id="SM00866">
    <property type="entry name" value="UTRA"/>
    <property type="match status" value="1"/>
</dbReference>
<dbReference type="EMBL" id="JBFBVU010000029">
    <property type="protein sequence ID" value="MEV8468437.1"/>
    <property type="molecule type" value="Genomic_DNA"/>
</dbReference>
<proteinExistence type="predicted"/>
<dbReference type="InterPro" id="IPR000524">
    <property type="entry name" value="Tscrpt_reg_HTH_GntR"/>
</dbReference>
<keyword evidence="2" id="KW-0238">DNA-binding</keyword>
<dbReference type="InterPro" id="IPR036388">
    <property type="entry name" value="WH-like_DNA-bd_sf"/>
</dbReference>
<evidence type="ECO:0000313" key="5">
    <source>
        <dbReference type="EMBL" id="MEV8468437.1"/>
    </source>
</evidence>
<dbReference type="InterPro" id="IPR050679">
    <property type="entry name" value="Bact_HTH_transcr_reg"/>
</dbReference>
<evidence type="ECO:0000259" key="4">
    <source>
        <dbReference type="PROSITE" id="PS50949"/>
    </source>
</evidence>
<dbReference type="PANTHER" id="PTHR44846:SF1">
    <property type="entry name" value="MANNOSYL-D-GLYCERATE TRANSPORT_METABOLISM SYSTEM REPRESSOR MNGR-RELATED"/>
    <property type="match status" value="1"/>
</dbReference>
<protein>
    <submittedName>
        <fullName evidence="5">GntR family transcriptional regulator</fullName>
    </submittedName>
</protein>
<dbReference type="InterPro" id="IPR028978">
    <property type="entry name" value="Chorismate_lyase_/UTRA_dom_sf"/>
</dbReference>
<keyword evidence="6" id="KW-1185">Reference proteome</keyword>
<feature type="non-terminal residue" evidence="5">
    <location>
        <position position="226"/>
    </location>
</feature>
<dbReference type="Pfam" id="PF00392">
    <property type="entry name" value="GntR"/>
    <property type="match status" value="1"/>
</dbReference>
<name>A0ABV3LBN5_9RHOB</name>
<accession>A0ABV3LBN5</accession>
<organism evidence="5 6">
    <name type="scientific">Meridianimarinicoccus marinus</name>
    <dbReference type="NCBI Taxonomy" id="3231483"/>
    <lineage>
        <taxon>Bacteria</taxon>
        <taxon>Pseudomonadati</taxon>
        <taxon>Pseudomonadota</taxon>
        <taxon>Alphaproteobacteria</taxon>
        <taxon>Rhodobacterales</taxon>
        <taxon>Paracoccaceae</taxon>
        <taxon>Meridianimarinicoccus</taxon>
    </lineage>
</organism>
<dbReference type="InterPro" id="IPR011663">
    <property type="entry name" value="UTRA"/>
</dbReference>
<dbReference type="InterPro" id="IPR036390">
    <property type="entry name" value="WH_DNA-bd_sf"/>
</dbReference>
<dbReference type="PANTHER" id="PTHR44846">
    <property type="entry name" value="MANNOSYL-D-GLYCERATE TRANSPORT/METABOLISM SYSTEM REPRESSOR MNGR-RELATED"/>
    <property type="match status" value="1"/>
</dbReference>
<sequence>MTVAEFLEPEGWFHPGAGPRYMQLWQRLNDGVSRGILQPGSPLPAEREIAAITQMSRVTVRKAFQMLADEGTIVQKQGSGSFVASKPERIEQTLSRLTSFSEDMTRRGKTSTSRFLERGFFMPSPDEITSLGLSSEDSVARIVRLRMADGEPMAIERAALPTDILPNPLSVETSLYEVLERDGFRPVRALQKISAINLSAKDAALLAVPVGDAGLMIDRTSYLENG</sequence>
<dbReference type="CDD" id="cd07377">
    <property type="entry name" value="WHTH_GntR"/>
    <property type="match status" value="1"/>
</dbReference>
<dbReference type="RefSeq" id="WP_366194390.1">
    <property type="nucleotide sequence ID" value="NZ_JBFBVU010000029.1"/>
</dbReference>
<gene>
    <name evidence="5" type="ORF">AB0T83_16805</name>
</gene>
<dbReference type="SUPFAM" id="SSF64288">
    <property type="entry name" value="Chorismate lyase-like"/>
    <property type="match status" value="1"/>
</dbReference>
<dbReference type="PROSITE" id="PS50949">
    <property type="entry name" value="HTH_GNTR"/>
    <property type="match status" value="1"/>
</dbReference>
<comment type="caution">
    <text evidence="5">The sequence shown here is derived from an EMBL/GenBank/DDBJ whole genome shotgun (WGS) entry which is preliminary data.</text>
</comment>
<keyword evidence="1" id="KW-0805">Transcription regulation</keyword>
<keyword evidence="3" id="KW-0804">Transcription</keyword>
<evidence type="ECO:0000256" key="2">
    <source>
        <dbReference type="ARBA" id="ARBA00023125"/>
    </source>
</evidence>
<evidence type="ECO:0000256" key="3">
    <source>
        <dbReference type="ARBA" id="ARBA00023163"/>
    </source>
</evidence>
<evidence type="ECO:0000256" key="1">
    <source>
        <dbReference type="ARBA" id="ARBA00023015"/>
    </source>
</evidence>
<dbReference type="SMART" id="SM00345">
    <property type="entry name" value="HTH_GNTR"/>
    <property type="match status" value="1"/>
</dbReference>
<dbReference type="Gene3D" id="3.40.1410.10">
    <property type="entry name" value="Chorismate lyase-like"/>
    <property type="match status" value="1"/>
</dbReference>
<dbReference type="Gene3D" id="1.10.10.10">
    <property type="entry name" value="Winged helix-like DNA-binding domain superfamily/Winged helix DNA-binding domain"/>
    <property type="match status" value="1"/>
</dbReference>
<dbReference type="PRINTS" id="PR00035">
    <property type="entry name" value="HTHGNTR"/>
</dbReference>
<reference evidence="5 6" key="1">
    <citation type="submission" date="2024-07" db="EMBL/GenBank/DDBJ databases">
        <authorList>
            <person name="Kang M."/>
        </authorList>
    </citation>
    <scope>NUCLEOTIDE SEQUENCE [LARGE SCALE GENOMIC DNA]</scope>
    <source>
        <strain evidence="5 6">DFM31</strain>
    </source>
</reference>
<dbReference type="Proteomes" id="UP001553161">
    <property type="component" value="Unassembled WGS sequence"/>
</dbReference>
<dbReference type="Pfam" id="PF07702">
    <property type="entry name" value="UTRA"/>
    <property type="match status" value="1"/>
</dbReference>
<dbReference type="SUPFAM" id="SSF46785">
    <property type="entry name" value="Winged helix' DNA-binding domain"/>
    <property type="match status" value="1"/>
</dbReference>
<evidence type="ECO:0000313" key="6">
    <source>
        <dbReference type="Proteomes" id="UP001553161"/>
    </source>
</evidence>